<protein>
    <submittedName>
        <fullName evidence="1">Uncharacterized protein</fullName>
    </submittedName>
</protein>
<comment type="caution">
    <text evidence="1">The sequence shown here is derived from an EMBL/GenBank/DDBJ whole genome shotgun (WGS) entry which is preliminary data.</text>
</comment>
<dbReference type="OrthoDB" id="1936489at2759"/>
<organism evidence="1 2">
    <name type="scientific">Olea europaea subsp. europaea</name>
    <dbReference type="NCBI Taxonomy" id="158383"/>
    <lineage>
        <taxon>Eukaryota</taxon>
        <taxon>Viridiplantae</taxon>
        <taxon>Streptophyta</taxon>
        <taxon>Embryophyta</taxon>
        <taxon>Tracheophyta</taxon>
        <taxon>Spermatophyta</taxon>
        <taxon>Magnoliopsida</taxon>
        <taxon>eudicotyledons</taxon>
        <taxon>Gunneridae</taxon>
        <taxon>Pentapetalae</taxon>
        <taxon>asterids</taxon>
        <taxon>lamiids</taxon>
        <taxon>Lamiales</taxon>
        <taxon>Oleaceae</taxon>
        <taxon>Oleeae</taxon>
        <taxon>Olea</taxon>
    </lineage>
</organism>
<feature type="non-terminal residue" evidence="1">
    <location>
        <position position="1"/>
    </location>
</feature>
<keyword evidence="2" id="KW-1185">Reference proteome</keyword>
<evidence type="ECO:0000313" key="1">
    <source>
        <dbReference type="EMBL" id="CAA2990870.1"/>
    </source>
</evidence>
<dbReference type="Proteomes" id="UP000594638">
    <property type="component" value="Unassembled WGS sequence"/>
</dbReference>
<proteinExistence type="predicted"/>
<dbReference type="AlphaFoldDB" id="A0A8S0SEW0"/>
<name>A0A8S0SEW0_OLEEU</name>
<dbReference type="Gramene" id="OE9A121267T2">
    <property type="protein sequence ID" value="OE9A121267C2"/>
    <property type="gene ID" value="OE9A121267"/>
</dbReference>
<sequence>WCTMVRVDGSVLQIFNCINQHSLQGFNDFRRKPTATAWKSVGYYAAYVATHKLRLPGKGSRVQ</sequence>
<accession>A0A8S0SEW0</accession>
<evidence type="ECO:0000313" key="2">
    <source>
        <dbReference type="Proteomes" id="UP000594638"/>
    </source>
</evidence>
<gene>
    <name evidence="1" type="ORF">OLEA9_A121267</name>
</gene>
<reference evidence="1 2" key="1">
    <citation type="submission" date="2019-12" db="EMBL/GenBank/DDBJ databases">
        <authorList>
            <person name="Alioto T."/>
            <person name="Alioto T."/>
            <person name="Gomez Garrido J."/>
        </authorList>
    </citation>
    <scope>NUCLEOTIDE SEQUENCE [LARGE SCALE GENOMIC DNA]</scope>
</reference>
<dbReference type="EMBL" id="CACTIH010004448">
    <property type="protein sequence ID" value="CAA2990870.1"/>
    <property type="molecule type" value="Genomic_DNA"/>
</dbReference>